<dbReference type="Gene3D" id="3.40.50.620">
    <property type="entry name" value="HUPs"/>
    <property type="match status" value="1"/>
</dbReference>
<evidence type="ECO:0000256" key="1">
    <source>
        <dbReference type="ARBA" id="ARBA00005061"/>
    </source>
</evidence>
<protein>
    <recommendedName>
        <fullName evidence="8">7-cyano-7-deazaguanine synthase</fullName>
        <ecNumber evidence="8">6.3.4.20</ecNumber>
    </recommendedName>
</protein>
<dbReference type="OrthoDB" id="9789567at2"/>
<dbReference type="EMBL" id="CP001706">
    <property type="protein sequence ID" value="ACV07769.1"/>
    <property type="molecule type" value="Genomic_DNA"/>
</dbReference>
<keyword evidence="6" id="KW-0067">ATP-binding</keyword>
<comment type="catalytic activity">
    <reaction evidence="9">
        <text>7-carboxy-7-carbaguanine + NH4(+) + 2 ATP = 7-cyano-7-carbaguanine + 2 AMP + 2 diphosphate + 2 H(+)</text>
        <dbReference type="Rhea" id="RHEA:27982"/>
        <dbReference type="ChEBI" id="CHEBI:15378"/>
        <dbReference type="ChEBI" id="CHEBI:28938"/>
        <dbReference type="ChEBI" id="CHEBI:30616"/>
        <dbReference type="ChEBI" id="CHEBI:33019"/>
        <dbReference type="ChEBI" id="CHEBI:45075"/>
        <dbReference type="ChEBI" id="CHEBI:61036"/>
        <dbReference type="ChEBI" id="CHEBI:456215"/>
        <dbReference type="EC" id="6.3.4.20"/>
    </reaction>
</comment>
<comment type="similarity">
    <text evidence="7">Belongs to the QueC family.</text>
</comment>
<dbReference type="EC" id="6.3.4.20" evidence="8"/>
<evidence type="ECO:0000256" key="3">
    <source>
        <dbReference type="ARBA" id="ARBA00022723"/>
    </source>
</evidence>
<dbReference type="HOGENOM" id="CLU_081854_1_0_11"/>
<evidence type="ECO:0000256" key="2">
    <source>
        <dbReference type="ARBA" id="ARBA00022598"/>
    </source>
</evidence>
<name>C7R591_JONDD</name>
<keyword evidence="3" id="KW-0479">Metal-binding</keyword>
<gene>
    <name evidence="10" type="ordered locus">Jden_0093</name>
</gene>
<dbReference type="SUPFAM" id="SSF52402">
    <property type="entry name" value="Adenine nucleotide alpha hydrolases-like"/>
    <property type="match status" value="1"/>
</dbReference>
<dbReference type="GO" id="GO:0016874">
    <property type="term" value="F:ligase activity"/>
    <property type="evidence" value="ECO:0007669"/>
    <property type="project" value="UniProtKB-KW"/>
</dbReference>
<accession>C7R591</accession>
<dbReference type="InterPro" id="IPR014729">
    <property type="entry name" value="Rossmann-like_a/b/a_fold"/>
</dbReference>
<evidence type="ECO:0000256" key="7">
    <source>
        <dbReference type="ARBA" id="ARBA00037993"/>
    </source>
</evidence>
<evidence type="ECO:0000256" key="4">
    <source>
        <dbReference type="ARBA" id="ARBA00022741"/>
    </source>
</evidence>
<dbReference type="GO" id="GO:0046872">
    <property type="term" value="F:metal ion binding"/>
    <property type="evidence" value="ECO:0007669"/>
    <property type="project" value="UniProtKB-KW"/>
</dbReference>
<evidence type="ECO:0000256" key="5">
    <source>
        <dbReference type="ARBA" id="ARBA00022833"/>
    </source>
</evidence>
<dbReference type="InterPro" id="IPR018317">
    <property type="entry name" value="QueC"/>
</dbReference>
<organism evidence="10 11">
    <name type="scientific">Jonesia denitrificans (strain ATCC 14870 / DSM 20603 / BCRC 15368 / CIP 55.134 / JCM 11481 / NBRC 15587 / NCTC 10816 / Prevot 55134)</name>
    <name type="common">Listeria denitrificans</name>
    <dbReference type="NCBI Taxonomy" id="471856"/>
    <lineage>
        <taxon>Bacteria</taxon>
        <taxon>Bacillati</taxon>
        <taxon>Actinomycetota</taxon>
        <taxon>Actinomycetes</taxon>
        <taxon>Micrococcales</taxon>
        <taxon>Jonesiaceae</taxon>
        <taxon>Jonesia</taxon>
    </lineage>
</organism>
<comment type="pathway">
    <text evidence="1">Purine metabolism; 7-cyano-7-deazaguanine biosynthesis.</text>
</comment>
<dbReference type="RefSeq" id="WP_012805874.1">
    <property type="nucleotide sequence ID" value="NC_013174.1"/>
</dbReference>
<dbReference type="AlphaFoldDB" id="C7R591"/>
<dbReference type="Pfam" id="PF06508">
    <property type="entry name" value="QueC"/>
    <property type="match status" value="1"/>
</dbReference>
<keyword evidence="5" id="KW-0862">Zinc</keyword>
<sequence length="241" mass="26490">MSKNKVALLLSGGPDSVTLLYDLLAQGHEVVALTYNFGEAEAQNERDAATAIAAELEVEHHFFDFSGPLKEFYHLPQPQFLRMAMMRSSEAGPVSKSEDVQPFGSAIALLLTASWAVKNDISSVFYAVHADDSHFTDNHREYFDKLSDVTRECEGQDFAVEFHTPYLDTRKFDVINKGITLGVPFGRTWSCAAGGSTHCGQCAPCINRSGAFAVIGEQDPVAYLHDPQEHLENRFAGSAQL</sequence>
<dbReference type="GO" id="GO:0005524">
    <property type="term" value="F:ATP binding"/>
    <property type="evidence" value="ECO:0007669"/>
    <property type="project" value="UniProtKB-KW"/>
</dbReference>
<reference evidence="10 11" key="1">
    <citation type="journal article" date="2009" name="Stand. Genomic Sci.">
        <title>Complete genome sequence of Jonesia denitrificans type strain (Prevot 55134).</title>
        <authorList>
            <person name="Pukall R."/>
            <person name="Gehrich-Schroter G."/>
            <person name="Lapidus A."/>
            <person name="Nolan M."/>
            <person name="Glavina Del Rio T."/>
            <person name="Lucas S."/>
            <person name="Chen F."/>
            <person name="Tice H."/>
            <person name="Pitluck S."/>
            <person name="Cheng J.F."/>
            <person name="Copeland A."/>
            <person name="Saunders E."/>
            <person name="Brettin T."/>
            <person name="Detter J.C."/>
            <person name="Bruce D."/>
            <person name="Goodwin L."/>
            <person name="Pati A."/>
            <person name="Ivanova N."/>
            <person name="Mavromatis K."/>
            <person name="Ovchinnikova G."/>
            <person name="Chen A."/>
            <person name="Palaniappan K."/>
            <person name="Land M."/>
            <person name="Hauser L."/>
            <person name="Chang Y.J."/>
            <person name="Jeffries C.D."/>
            <person name="Chain P."/>
            <person name="Goker M."/>
            <person name="Bristow J."/>
            <person name="Eisen J.A."/>
            <person name="Markowitz V."/>
            <person name="Hugenholtz P."/>
            <person name="Kyrpides N.C."/>
            <person name="Klenk H.P."/>
            <person name="Han C."/>
        </authorList>
    </citation>
    <scope>NUCLEOTIDE SEQUENCE [LARGE SCALE GENOMIC DNA]</scope>
    <source>
        <strain evidence="11">ATCC 14870 / DSM 20603 / BCRC 15368 / CIP 55.134 / JCM 11481 / NBRC 15587 / NCTC 10816 / Prevot 55134</strain>
    </source>
</reference>
<evidence type="ECO:0000256" key="9">
    <source>
        <dbReference type="ARBA" id="ARBA00047890"/>
    </source>
</evidence>
<dbReference type="Proteomes" id="UP000000628">
    <property type="component" value="Chromosome"/>
</dbReference>
<proteinExistence type="inferred from homology"/>
<dbReference type="PIRSF" id="PIRSF006293">
    <property type="entry name" value="ExsB"/>
    <property type="match status" value="1"/>
</dbReference>
<evidence type="ECO:0000256" key="8">
    <source>
        <dbReference type="ARBA" id="ARBA00039149"/>
    </source>
</evidence>
<evidence type="ECO:0000256" key="6">
    <source>
        <dbReference type="ARBA" id="ARBA00022840"/>
    </source>
</evidence>
<dbReference type="STRING" id="471856.Jden_0093"/>
<dbReference type="PANTHER" id="PTHR42914:SF1">
    <property type="entry name" value="7-CYANO-7-DEAZAGUANINE SYNTHASE"/>
    <property type="match status" value="1"/>
</dbReference>
<dbReference type="eggNOG" id="COG0603">
    <property type="taxonomic scope" value="Bacteria"/>
</dbReference>
<keyword evidence="2" id="KW-0436">Ligase</keyword>
<dbReference type="KEGG" id="jde:Jden_0093"/>
<dbReference type="PANTHER" id="PTHR42914">
    <property type="entry name" value="7-CYANO-7-DEAZAGUANINE SYNTHASE"/>
    <property type="match status" value="1"/>
</dbReference>
<keyword evidence="4" id="KW-0547">Nucleotide-binding</keyword>
<evidence type="ECO:0000313" key="11">
    <source>
        <dbReference type="Proteomes" id="UP000000628"/>
    </source>
</evidence>
<evidence type="ECO:0000313" key="10">
    <source>
        <dbReference type="EMBL" id="ACV07769.1"/>
    </source>
</evidence>
<keyword evidence="11" id="KW-1185">Reference proteome</keyword>